<dbReference type="PANTHER" id="PTHR43135">
    <property type="entry name" value="ALPHA-D-RIBOSE 1-METHYLPHOSPHONATE 5-TRIPHOSPHATE DIPHOSPHATASE"/>
    <property type="match status" value="1"/>
</dbReference>
<keyword evidence="3" id="KW-1185">Reference proteome</keyword>
<dbReference type="GO" id="GO:0016810">
    <property type="term" value="F:hydrolase activity, acting on carbon-nitrogen (but not peptide) bonds"/>
    <property type="evidence" value="ECO:0007669"/>
    <property type="project" value="InterPro"/>
</dbReference>
<dbReference type="InterPro" id="IPR011059">
    <property type="entry name" value="Metal-dep_hydrolase_composite"/>
</dbReference>
<keyword evidence="2" id="KW-0378">Hydrolase</keyword>
<dbReference type="AlphaFoldDB" id="A0A1Y2PDI7"/>
<dbReference type="InterPro" id="IPR032466">
    <property type="entry name" value="Metal_Hydrolase"/>
</dbReference>
<dbReference type="Gene3D" id="3.40.50.10910">
    <property type="entry name" value="Amidohydrolase"/>
    <property type="match status" value="1"/>
</dbReference>
<comment type="caution">
    <text evidence="2">The sequence shown here is derived from an EMBL/GenBank/DDBJ whole genome shotgun (WGS) entry which is preliminary data.</text>
</comment>
<dbReference type="SUPFAM" id="SSF51338">
    <property type="entry name" value="Composite domain of metallo-dependent hydrolases"/>
    <property type="match status" value="1"/>
</dbReference>
<protein>
    <submittedName>
        <fullName evidence="2">Amidohydrolase</fullName>
    </submittedName>
</protein>
<proteinExistence type="predicted"/>
<reference evidence="2 3" key="1">
    <citation type="submission" date="2015-03" db="EMBL/GenBank/DDBJ databases">
        <title>Genome sequence of Tenacibaculum sp. S2-2, isolated from intestinal microbiota of sea cucumber, Apostichopus japonicas.</title>
        <authorList>
            <person name="Shao Z."/>
            <person name="Wang L."/>
            <person name="Li X."/>
        </authorList>
    </citation>
    <scope>NUCLEOTIDE SEQUENCE [LARGE SCALE GENOMIC DNA]</scope>
    <source>
        <strain evidence="2 3">S2-2</strain>
    </source>
</reference>
<organism evidence="2 3">
    <name type="scientific">Tenacibaculum holothuriorum</name>
    <dbReference type="NCBI Taxonomy" id="1635173"/>
    <lineage>
        <taxon>Bacteria</taxon>
        <taxon>Pseudomonadati</taxon>
        <taxon>Bacteroidota</taxon>
        <taxon>Flavobacteriia</taxon>
        <taxon>Flavobacteriales</taxon>
        <taxon>Flavobacteriaceae</taxon>
        <taxon>Tenacibaculum</taxon>
    </lineage>
</organism>
<dbReference type="Gene3D" id="1.20.58.520">
    <property type="entry name" value="Amidohydrolase"/>
    <property type="match status" value="1"/>
</dbReference>
<dbReference type="STRING" id="1635173.WH52_10270"/>
<dbReference type="SUPFAM" id="SSF51556">
    <property type="entry name" value="Metallo-dependent hydrolases"/>
    <property type="match status" value="1"/>
</dbReference>
<dbReference type="PANTHER" id="PTHR43135:SF3">
    <property type="entry name" value="ALPHA-D-RIBOSE 1-METHYLPHOSPHONATE 5-TRIPHOSPHATE DIPHOSPHATASE"/>
    <property type="match status" value="1"/>
</dbReference>
<name>A0A1Y2PDI7_9FLAO</name>
<dbReference type="InterPro" id="IPR051781">
    <property type="entry name" value="Metallo-dep_Hydrolase"/>
</dbReference>
<dbReference type="InterPro" id="IPR006680">
    <property type="entry name" value="Amidohydro-rel"/>
</dbReference>
<sequence>MKTKLLYSLLFFTSFLFSQESFVINNVRLFDGEKVKENMSILIADGKVSKIASEPIQHQNIIDGKGKTLLPALTNAHVHVWAPASLEQAAKAGVLNLLDMHAVETLIPMMKGFRASNKHADYYCAGGAATAPKGHGTQYGFPTPTLTKPEEAKDFVEGRVKAGADYIKIIREPWKATLNEETTKALITAAHEANKKAVIHVSKAVDAHEVLKNKADGLVHIWEDTSLTKEQFDDLKGEEFFVIPTLLTMQKVQELFYKKTKEQALEKVKNMQDEVKRLYEIGVPILAGTDPPNGNINYGTDLYKELKLLNDAGLSTVDVLKSATSLPAIHFNLKDKGFLKEGYRADMILVDGNPTENIEDIAKTKRVFKQGKEVK</sequence>
<dbReference type="Gene3D" id="2.30.40.10">
    <property type="entry name" value="Urease, subunit C, domain 1"/>
    <property type="match status" value="1"/>
</dbReference>
<dbReference type="Proteomes" id="UP000194221">
    <property type="component" value="Unassembled WGS sequence"/>
</dbReference>
<evidence type="ECO:0000313" key="3">
    <source>
        <dbReference type="Proteomes" id="UP000194221"/>
    </source>
</evidence>
<dbReference type="RefSeq" id="WP_086030863.1">
    <property type="nucleotide sequence ID" value="NZ_LAPZ01000007.1"/>
</dbReference>
<dbReference type="Pfam" id="PF01979">
    <property type="entry name" value="Amidohydro_1"/>
    <property type="match status" value="1"/>
</dbReference>
<feature type="domain" description="Amidohydrolase-related" evidence="1">
    <location>
        <begin position="68"/>
        <end position="374"/>
    </location>
</feature>
<evidence type="ECO:0000313" key="2">
    <source>
        <dbReference type="EMBL" id="OSY87799.1"/>
    </source>
</evidence>
<gene>
    <name evidence="2" type="ORF">WH52_10270</name>
</gene>
<accession>A0A1Y2PDI7</accession>
<dbReference type="Gene3D" id="3.30.110.90">
    <property type="entry name" value="Amidohydrolase"/>
    <property type="match status" value="1"/>
</dbReference>
<dbReference type="OrthoDB" id="9815657at2"/>
<evidence type="ECO:0000259" key="1">
    <source>
        <dbReference type="Pfam" id="PF01979"/>
    </source>
</evidence>
<dbReference type="InParanoid" id="A0A1Y2PDI7"/>
<dbReference type="EMBL" id="LAPZ01000007">
    <property type="protein sequence ID" value="OSY87799.1"/>
    <property type="molecule type" value="Genomic_DNA"/>
</dbReference>